<dbReference type="PANTHER" id="PTHR36513">
    <property type="entry name" value="ABC TRANSMEMBRANE TYPE-1 DOMAIN-CONTAINING PROTEIN"/>
    <property type="match status" value="1"/>
</dbReference>
<dbReference type="InterPro" id="IPR014586">
    <property type="entry name" value="UCP033909"/>
</dbReference>
<dbReference type="PROSITE" id="PS51257">
    <property type="entry name" value="PROKAR_LIPOPROTEIN"/>
    <property type="match status" value="1"/>
</dbReference>
<proteinExistence type="predicted"/>
<dbReference type="InterPro" id="IPR010297">
    <property type="entry name" value="DUF900_hydrolase"/>
</dbReference>
<dbReference type="RefSeq" id="WP_149891452.1">
    <property type="nucleotide sequence ID" value="NZ_JBHUFA010000001.1"/>
</dbReference>
<protein>
    <submittedName>
        <fullName evidence="2">Alpha/beta hydrolase</fullName>
    </submittedName>
</protein>
<organism evidence="2 3">
    <name type="scientific">Roseibium aestuarii</name>
    <dbReference type="NCBI Taxonomy" id="2600299"/>
    <lineage>
        <taxon>Bacteria</taxon>
        <taxon>Pseudomonadati</taxon>
        <taxon>Pseudomonadota</taxon>
        <taxon>Alphaproteobacteria</taxon>
        <taxon>Hyphomicrobiales</taxon>
        <taxon>Stappiaceae</taxon>
        <taxon>Roseibium</taxon>
    </lineage>
</organism>
<feature type="signal peptide" evidence="1">
    <location>
        <begin position="1"/>
        <end position="17"/>
    </location>
</feature>
<dbReference type="Pfam" id="PF05990">
    <property type="entry name" value="DUF900"/>
    <property type="match status" value="1"/>
</dbReference>
<dbReference type="EMBL" id="JBHUFA010000001">
    <property type="protein sequence ID" value="MFD1694726.1"/>
    <property type="molecule type" value="Genomic_DNA"/>
</dbReference>
<dbReference type="PIRSF" id="PIRSF033909">
    <property type="entry name" value="UCP033909"/>
    <property type="match status" value="1"/>
</dbReference>
<dbReference type="PANTHER" id="PTHR36513:SF1">
    <property type="entry name" value="TRANSMEMBRANE PROTEIN"/>
    <property type="match status" value="1"/>
</dbReference>
<reference evidence="3" key="1">
    <citation type="journal article" date="2019" name="Int. J. Syst. Evol. Microbiol.">
        <title>The Global Catalogue of Microorganisms (GCM) 10K type strain sequencing project: providing services to taxonomists for standard genome sequencing and annotation.</title>
        <authorList>
            <consortium name="The Broad Institute Genomics Platform"/>
            <consortium name="The Broad Institute Genome Sequencing Center for Infectious Disease"/>
            <person name="Wu L."/>
            <person name="Ma J."/>
        </authorList>
    </citation>
    <scope>NUCLEOTIDE SEQUENCE [LARGE SCALE GENOMIC DNA]</scope>
    <source>
        <strain evidence="3">JCM 3369</strain>
    </source>
</reference>
<evidence type="ECO:0000256" key="1">
    <source>
        <dbReference type="SAM" id="SignalP"/>
    </source>
</evidence>
<gene>
    <name evidence="2" type="ORF">ACFSC7_04305</name>
</gene>
<comment type="caution">
    <text evidence="2">The sequence shown here is derived from an EMBL/GenBank/DDBJ whole genome shotgun (WGS) entry which is preliminary data.</text>
</comment>
<dbReference type="Proteomes" id="UP001597327">
    <property type="component" value="Unassembled WGS sequence"/>
</dbReference>
<name>A0ABW4JU02_9HYPH</name>
<feature type="chain" id="PRO_5046087049" evidence="1">
    <location>
        <begin position="18"/>
        <end position="385"/>
    </location>
</feature>
<dbReference type="GO" id="GO:0016787">
    <property type="term" value="F:hydrolase activity"/>
    <property type="evidence" value="ECO:0007669"/>
    <property type="project" value="UniProtKB-KW"/>
</dbReference>
<dbReference type="InterPro" id="IPR029058">
    <property type="entry name" value="AB_hydrolase_fold"/>
</dbReference>
<keyword evidence="3" id="KW-1185">Reference proteome</keyword>
<sequence>MGRLLAVLLLATLAACATRPETGALAVIDTPATDATRHDLLVVSTRAKSEEPDTYFGAERDSEAHYAAISLSVPKDHTSGRIEWPDSFPGDPETSFTAVKAGYLDDGAAMTRELNARLTDLPKEDRAVFLFVHGYNTLFAEGVYRFTQVVHDSGFKGVPVFFSWASRGALTDYLFDLNSAMIARQALRQTLLDLAKSKTDHIFILAHSMGNQLLVETLLLMTPAERHLVSKKIEQVVLAAPDIDVDLFKAQLRQIGDPEKPLVLLVSRDDRALQLSSLLAGGKQRVGAYEDAEELANLGAIVVDLSEIEGEDGTNHVKFAEIASFGPQLQAVLGQKDFRVFDPNEPTGLSRAGRDLTGFVGATSRIAITLPANIIGGGLATLGRR</sequence>
<dbReference type="SUPFAM" id="SSF53474">
    <property type="entry name" value="alpha/beta-Hydrolases"/>
    <property type="match status" value="1"/>
</dbReference>
<evidence type="ECO:0000313" key="2">
    <source>
        <dbReference type="EMBL" id="MFD1694726.1"/>
    </source>
</evidence>
<keyword evidence="2" id="KW-0378">Hydrolase</keyword>
<keyword evidence="1" id="KW-0732">Signal</keyword>
<accession>A0ABW4JU02</accession>
<evidence type="ECO:0000313" key="3">
    <source>
        <dbReference type="Proteomes" id="UP001597327"/>
    </source>
</evidence>